<evidence type="ECO:0000256" key="4">
    <source>
        <dbReference type="ARBA" id="ARBA00023157"/>
    </source>
</evidence>
<dbReference type="InterPro" id="IPR035992">
    <property type="entry name" value="Ricin_B-like_lectins"/>
</dbReference>
<organism evidence="10 11">
    <name type="scientific">Microbispora rosea</name>
    <dbReference type="NCBI Taxonomy" id="58117"/>
    <lineage>
        <taxon>Bacteria</taxon>
        <taxon>Bacillati</taxon>
        <taxon>Actinomycetota</taxon>
        <taxon>Actinomycetes</taxon>
        <taxon>Streptosporangiales</taxon>
        <taxon>Streptosporangiaceae</taxon>
        <taxon>Microbispora</taxon>
    </lineage>
</organism>
<dbReference type="GO" id="GO:0005975">
    <property type="term" value="P:carbohydrate metabolic process"/>
    <property type="evidence" value="ECO:0007669"/>
    <property type="project" value="InterPro"/>
</dbReference>
<evidence type="ECO:0000256" key="5">
    <source>
        <dbReference type="ARBA" id="ARBA00023295"/>
    </source>
</evidence>
<dbReference type="Pfam" id="PF16499">
    <property type="entry name" value="Melibiase_2"/>
    <property type="match status" value="1"/>
</dbReference>
<dbReference type="NCBIfam" id="NF035930">
    <property type="entry name" value="lectin_2"/>
    <property type="match status" value="1"/>
</dbReference>
<keyword evidence="10" id="KW-0430">Lectin</keyword>
<dbReference type="CDD" id="cd23418">
    <property type="entry name" value="beta-trefoil_Ricin_XLN-like"/>
    <property type="match status" value="1"/>
</dbReference>
<evidence type="ECO:0000256" key="2">
    <source>
        <dbReference type="ARBA" id="ARBA00022729"/>
    </source>
</evidence>
<dbReference type="InterPro" id="IPR013785">
    <property type="entry name" value="Aldolase_TIM"/>
</dbReference>
<dbReference type="CDD" id="cd14792">
    <property type="entry name" value="GH27"/>
    <property type="match status" value="1"/>
</dbReference>
<feature type="compositionally biased region" description="Basic residues" evidence="7">
    <location>
        <begin position="1"/>
        <end position="12"/>
    </location>
</feature>
<dbReference type="SUPFAM" id="SSF50370">
    <property type="entry name" value="Ricin B-like lectins"/>
    <property type="match status" value="1"/>
</dbReference>
<keyword evidence="11" id="KW-1185">Reference proteome</keyword>
<dbReference type="Pfam" id="PF17801">
    <property type="entry name" value="Melibiase_C"/>
    <property type="match status" value="1"/>
</dbReference>
<evidence type="ECO:0000313" key="10">
    <source>
        <dbReference type="EMBL" id="SIS16755.1"/>
    </source>
</evidence>
<evidence type="ECO:0000313" key="11">
    <source>
        <dbReference type="Proteomes" id="UP000186096"/>
    </source>
</evidence>
<evidence type="ECO:0000259" key="9">
    <source>
        <dbReference type="SMART" id="SM00458"/>
    </source>
</evidence>
<dbReference type="Gene3D" id="3.20.20.70">
    <property type="entry name" value="Aldolase class I"/>
    <property type="match status" value="1"/>
</dbReference>
<keyword evidence="8" id="KW-1133">Transmembrane helix</keyword>
<feature type="domain" description="Ricin B lectin" evidence="9">
    <location>
        <begin position="458"/>
        <end position="584"/>
    </location>
</feature>
<comment type="similarity">
    <text evidence="1 6">Belongs to the glycosyl hydrolase 27 family.</text>
</comment>
<dbReference type="InterPro" id="IPR002241">
    <property type="entry name" value="Glyco_hydro_27"/>
</dbReference>
<keyword evidence="8" id="KW-0472">Membrane</keyword>
<keyword evidence="3 6" id="KW-0378">Hydrolase</keyword>
<dbReference type="SMART" id="SM00458">
    <property type="entry name" value="RICIN"/>
    <property type="match status" value="1"/>
</dbReference>
<name>A0A1N7GVZ1_9ACTN</name>
<protein>
    <recommendedName>
        <fullName evidence="6">Alpha-galactosidase</fullName>
        <ecNumber evidence="6">3.2.1.22</ecNumber>
    </recommendedName>
    <alternativeName>
        <fullName evidence="6">Melibiase</fullName>
    </alternativeName>
</protein>
<keyword evidence="8" id="KW-0812">Transmembrane</keyword>
<dbReference type="Gene3D" id="2.60.40.1180">
    <property type="entry name" value="Golgi alpha-mannosidase II"/>
    <property type="match status" value="1"/>
</dbReference>
<dbReference type="Gene3D" id="2.80.10.50">
    <property type="match status" value="1"/>
</dbReference>
<dbReference type="SUPFAM" id="SSF51445">
    <property type="entry name" value="(Trans)glycosidases"/>
    <property type="match status" value="1"/>
</dbReference>
<feature type="region of interest" description="Disordered" evidence="7">
    <location>
        <begin position="1"/>
        <end position="20"/>
    </location>
</feature>
<dbReference type="PANTHER" id="PTHR11452">
    <property type="entry name" value="ALPHA-GALACTOSIDASE/ALPHA-N-ACETYLGALACTOSAMINIDASE"/>
    <property type="match status" value="1"/>
</dbReference>
<evidence type="ECO:0000256" key="1">
    <source>
        <dbReference type="ARBA" id="ARBA00009743"/>
    </source>
</evidence>
<dbReference type="EMBL" id="FTNI01000033">
    <property type="protein sequence ID" value="SIS16755.1"/>
    <property type="molecule type" value="Genomic_DNA"/>
</dbReference>
<reference evidence="11" key="1">
    <citation type="submission" date="2017-01" db="EMBL/GenBank/DDBJ databases">
        <authorList>
            <person name="Varghese N."/>
            <person name="Submissions S."/>
        </authorList>
    </citation>
    <scope>NUCLEOTIDE SEQUENCE [LARGE SCALE GENOMIC DNA]</scope>
    <source>
        <strain evidence="11">ATCC 12950</strain>
    </source>
</reference>
<comment type="catalytic activity">
    <reaction evidence="6">
        <text>Hydrolysis of terminal, non-reducing alpha-D-galactose residues in alpha-D-galactosides, including galactose oligosaccharides, galactomannans and galactolipids.</text>
        <dbReference type="EC" id="3.2.1.22"/>
    </reaction>
</comment>
<dbReference type="FunFam" id="2.60.40.1180:FF:000008">
    <property type="entry name" value="Alpha-galactosidase"/>
    <property type="match status" value="1"/>
</dbReference>
<dbReference type="PANTHER" id="PTHR11452:SF75">
    <property type="entry name" value="ALPHA-GALACTOSIDASE MEL1"/>
    <property type="match status" value="1"/>
</dbReference>
<dbReference type="STRING" id="58117.SAMN05421833_13346"/>
<gene>
    <name evidence="10" type="ORF">SAMN05421833_13346</name>
</gene>
<evidence type="ECO:0000256" key="6">
    <source>
        <dbReference type="RuleBase" id="RU361168"/>
    </source>
</evidence>
<evidence type="ECO:0000256" key="3">
    <source>
        <dbReference type="ARBA" id="ARBA00022801"/>
    </source>
</evidence>
<feature type="transmembrane region" description="Helical" evidence="8">
    <location>
        <begin position="29"/>
        <end position="48"/>
    </location>
</feature>
<evidence type="ECO:0000256" key="8">
    <source>
        <dbReference type="SAM" id="Phobius"/>
    </source>
</evidence>
<dbReference type="InterPro" id="IPR000772">
    <property type="entry name" value="Ricin_B_lectin"/>
</dbReference>
<dbReference type="PRINTS" id="PR00740">
    <property type="entry name" value="GLHYDRLASE27"/>
</dbReference>
<proteinExistence type="inferred from homology"/>
<sequence length="584" mass="62041">MRLRRPGRRRPPAHTVSGTSPRVRRLRRLVAAVHLAIAAMVPAGWVVADGASAATTRTVTAAAVAAVATPPMGWASWNTFAAQINYNVIKAQADAMVSSGMKDAGYEYVNIDEGWWQGTRDASGNITVDTAEWPGGMKAIADYIHSKGLKAGIYTDAGRNGCGYYYPTGRPAAPNTGSEGHYDQDFLQFSRWGFDFVKVDWCGGNAEGLNSRTAYQAISDAIDRATAQTGRPMVLSVCNWGVQNPWDWAPGMSTMWRTSGDIIYWGQTASMDRVLANFDSAQHPAAQSPGHYNDPDMLVVGMNGFSAAQNRTHMGLWAISGAPLLAGNNLATMSAETRAILTNREVLAVDQDPLGRQGVKVAEDQSGRQVYSKVLSGTGRRAVLLLNRTTSSAAITARWADLGLTGPATVRNLWTGTDSGTFDGGYTTTVPAREAVLLTVTGTGATPSASPSPTPAGGSAIKGVGSGRCLDVSGVSQANGAQVQLWDCNGQSNQRWTPSASGELRVYGNKCLDVYNAGTADGSNVVIWDCNGQSNQQWRLNSDGSITALGANKCLDAYNAGTANGTKIIIWTCNGQSNQRWTRV</sequence>
<keyword evidence="5 6" id="KW-0326">Glycosidase</keyword>
<dbReference type="GO" id="GO:0004557">
    <property type="term" value="F:alpha-galactosidase activity"/>
    <property type="evidence" value="ECO:0007669"/>
    <property type="project" value="UniProtKB-EC"/>
</dbReference>
<dbReference type="GO" id="GO:0030246">
    <property type="term" value="F:carbohydrate binding"/>
    <property type="evidence" value="ECO:0007669"/>
    <property type="project" value="UniProtKB-KW"/>
</dbReference>
<accession>A0A1N7GVZ1</accession>
<dbReference type="InterPro" id="IPR017853">
    <property type="entry name" value="GH"/>
</dbReference>
<keyword evidence="4 6" id="KW-1015">Disulfide bond</keyword>
<dbReference type="EC" id="3.2.1.22" evidence="6"/>
<dbReference type="Proteomes" id="UP000186096">
    <property type="component" value="Unassembled WGS sequence"/>
</dbReference>
<dbReference type="SUPFAM" id="SSF51011">
    <property type="entry name" value="Glycosyl hydrolase domain"/>
    <property type="match status" value="1"/>
</dbReference>
<dbReference type="AlphaFoldDB" id="A0A1N7GVZ1"/>
<keyword evidence="2" id="KW-0732">Signal</keyword>
<dbReference type="InterPro" id="IPR013780">
    <property type="entry name" value="Glyco_hydro_b"/>
</dbReference>
<evidence type="ECO:0000256" key="7">
    <source>
        <dbReference type="SAM" id="MobiDB-lite"/>
    </source>
</evidence>
<dbReference type="RefSeq" id="WP_083744787.1">
    <property type="nucleotide sequence ID" value="NZ_FTNI01000033.1"/>
</dbReference>
<dbReference type="PROSITE" id="PS50231">
    <property type="entry name" value="RICIN_B_LECTIN"/>
    <property type="match status" value="1"/>
</dbReference>
<dbReference type="Pfam" id="PF00652">
    <property type="entry name" value="Ricin_B_lectin"/>
    <property type="match status" value="1"/>
</dbReference>
<dbReference type="InterPro" id="IPR041233">
    <property type="entry name" value="Melibiase_C"/>
</dbReference>